<dbReference type="PANTHER" id="PTHR43304:SF1">
    <property type="entry name" value="PAC DOMAIN-CONTAINING PROTEIN"/>
    <property type="match status" value="1"/>
</dbReference>
<dbReference type="PROSITE" id="PS50113">
    <property type="entry name" value="PAC"/>
    <property type="match status" value="1"/>
</dbReference>
<keyword evidence="3" id="KW-0597">Phosphoprotein</keyword>
<evidence type="ECO:0000256" key="3">
    <source>
        <dbReference type="ARBA" id="ARBA00022553"/>
    </source>
</evidence>
<dbReference type="AlphaFoldDB" id="A0A6M8BJF2"/>
<feature type="coiled-coil region" evidence="6">
    <location>
        <begin position="497"/>
        <end position="534"/>
    </location>
</feature>
<dbReference type="InterPro" id="IPR000700">
    <property type="entry name" value="PAS-assoc_C"/>
</dbReference>
<dbReference type="InterPro" id="IPR001610">
    <property type="entry name" value="PAC"/>
</dbReference>
<proteinExistence type="predicted"/>
<keyword evidence="4" id="KW-0808">Transferase</keyword>
<feature type="domain" description="PAC" evidence="8">
    <location>
        <begin position="460"/>
        <end position="512"/>
    </location>
</feature>
<evidence type="ECO:0000256" key="6">
    <source>
        <dbReference type="SAM" id="Coils"/>
    </source>
</evidence>
<dbReference type="SUPFAM" id="SSF55785">
    <property type="entry name" value="PYP-like sensor domain (PAS domain)"/>
    <property type="match status" value="4"/>
</dbReference>
<dbReference type="InterPro" id="IPR000014">
    <property type="entry name" value="PAS"/>
</dbReference>
<evidence type="ECO:0000256" key="2">
    <source>
        <dbReference type="ARBA" id="ARBA00012438"/>
    </source>
</evidence>
<dbReference type="NCBIfam" id="TIGR00229">
    <property type="entry name" value="sensory_box"/>
    <property type="match status" value="2"/>
</dbReference>
<dbReference type="EMBL" id="CP053661">
    <property type="protein sequence ID" value="QKD83203.1"/>
    <property type="molecule type" value="Genomic_DNA"/>
</dbReference>
<organism evidence="9 10">
    <name type="scientific">Thermoleptolyngbya sichuanensis A183</name>
    <dbReference type="NCBI Taxonomy" id="2737172"/>
    <lineage>
        <taxon>Bacteria</taxon>
        <taxon>Bacillati</taxon>
        <taxon>Cyanobacteriota</taxon>
        <taxon>Cyanophyceae</taxon>
        <taxon>Oculatellales</taxon>
        <taxon>Oculatellaceae</taxon>
        <taxon>Thermoleptolyngbya</taxon>
        <taxon>Thermoleptolyngbya sichuanensis</taxon>
    </lineage>
</organism>
<dbReference type="EC" id="2.7.13.3" evidence="2"/>
<evidence type="ECO:0000259" key="8">
    <source>
        <dbReference type="PROSITE" id="PS50113"/>
    </source>
</evidence>
<evidence type="ECO:0000256" key="4">
    <source>
        <dbReference type="ARBA" id="ARBA00022679"/>
    </source>
</evidence>
<dbReference type="Proteomes" id="UP000505210">
    <property type="component" value="Chromosome"/>
</dbReference>
<gene>
    <name evidence="9" type="ORF">HPC62_14265</name>
</gene>
<dbReference type="Pfam" id="PF13426">
    <property type="entry name" value="PAS_9"/>
    <property type="match status" value="2"/>
</dbReference>
<keyword evidence="5" id="KW-0418">Kinase</keyword>
<evidence type="ECO:0000256" key="5">
    <source>
        <dbReference type="ARBA" id="ARBA00022777"/>
    </source>
</evidence>
<dbReference type="PROSITE" id="PS50112">
    <property type="entry name" value="PAS"/>
    <property type="match status" value="1"/>
</dbReference>
<accession>A0A6M8BJF2</accession>
<reference evidence="9 10" key="1">
    <citation type="submission" date="2020-05" db="EMBL/GenBank/DDBJ databases">
        <title>Complete genome sequence of of a novel Thermoleptolyngbya strain isolated from hot springs of Ganzi, Sichuan China.</title>
        <authorList>
            <person name="Tang J."/>
            <person name="Daroch M."/>
            <person name="Li L."/>
            <person name="Waleron K."/>
            <person name="Waleron M."/>
            <person name="Waleron M."/>
        </authorList>
    </citation>
    <scope>NUCLEOTIDE SEQUENCE [LARGE SCALE GENOMIC DNA]</scope>
    <source>
        <strain evidence="9 10">PKUAC-SCTA183</strain>
    </source>
</reference>
<dbReference type="SMART" id="SM00086">
    <property type="entry name" value="PAC"/>
    <property type="match status" value="3"/>
</dbReference>
<protein>
    <recommendedName>
        <fullName evidence="2">histidine kinase</fullName>
        <ecNumber evidence="2">2.7.13.3</ecNumber>
    </recommendedName>
</protein>
<dbReference type="PANTHER" id="PTHR43304">
    <property type="entry name" value="PHYTOCHROME-LIKE PROTEIN CPH1"/>
    <property type="match status" value="1"/>
</dbReference>
<keyword evidence="10" id="KW-1185">Reference proteome</keyword>
<dbReference type="CDD" id="cd00130">
    <property type="entry name" value="PAS"/>
    <property type="match status" value="2"/>
</dbReference>
<sequence>MALENGDRQQDDPAPNQVGLTPEQQLAALEVAVYGMAIFNDDGCIIYANPACANLWQYDNREDLIGQSWQRLYAPEEQQRFEREILPQCLQAGSWTGEAIAQRQDGTTYPQALALSQMTDGSMVYIAQDITERQLAEDSLRRSEADKQAILQAIPDLLMHFRGDGTHLDIANSDGYSVLELDKLVQGNASVYDLMPYELAKQRMHYIQRALQTGQIQFYEQDIEVNGQIQSEEVRLVATGPDEVLVIIRNITERKRSESALRQSEAKNRALIEAIPDLLIRMRGDGTHLELANGDRYPVLNKDKMVPGKSTVYELMPPDLAEMRMRYIRQALQTGKYQFYEQQIEINGQLELEEVRVVVTGPDEVLLIIRNITERKRQEEALRIAEENYRSIFENALEGIFQSTPEGRLITINPAMARIYGYDSPADMIASITDIGEQMYVEPSLRLQVKAVLATQGFLKGFEFRSYCKDGSIIWTAMDARAVCDSGGTLLYYEGIVQDVTERKRKEEDLKRQLEQLEIQIDQSRRAQEVAEIVQTDYFQKILEEAESLRYLDD</sequence>
<dbReference type="InterPro" id="IPR035965">
    <property type="entry name" value="PAS-like_dom_sf"/>
</dbReference>
<dbReference type="GO" id="GO:0004673">
    <property type="term" value="F:protein histidine kinase activity"/>
    <property type="evidence" value="ECO:0007669"/>
    <property type="project" value="UniProtKB-EC"/>
</dbReference>
<dbReference type="KEGG" id="theu:HPC62_14265"/>
<dbReference type="RefSeq" id="WP_225906690.1">
    <property type="nucleotide sequence ID" value="NZ_CP053661.1"/>
</dbReference>
<evidence type="ECO:0000313" key="9">
    <source>
        <dbReference type="EMBL" id="QKD83203.1"/>
    </source>
</evidence>
<dbReference type="SMART" id="SM00091">
    <property type="entry name" value="PAS"/>
    <property type="match status" value="3"/>
</dbReference>
<dbReference type="Gene3D" id="3.30.450.20">
    <property type="entry name" value="PAS domain"/>
    <property type="match status" value="4"/>
</dbReference>
<dbReference type="InterPro" id="IPR052162">
    <property type="entry name" value="Sensor_kinase/Photoreceptor"/>
</dbReference>
<evidence type="ECO:0000259" key="7">
    <source>
        <dbReference type="PROSITE" id="PS50112"/>
    </source>
</evidence>
<evidence type="ECO:0000256" key="1">
    <source>
        <dbReference type="ARBA" id="ARBA00000085"/>
    </source>
</evidence>
<evidence type="ECO:0000313" key="10">
    <source>
        <dbReference type="Proteomes" id="UP000505210"/>
    </source>
</evidence>
<keyword evidence="6" id="KW-0175">Coiled coil</keyword>
<comment type="catalytic activity">
    <reaction evidence="1">
        <text>ATP + protein L-histidine = ADP + protein N-phospho-L-histidine.</text>
        <dbReference type="EC" id="2.7.13.3"/>
    </reaction>
</comment>
<name>A0A6M8BJF2_9CYAN</name>
<feature type="domain" description="PAS" evidence="7">
    <location>
        <begin position="385"/>
        <end position="422"/>
    </location>
</feature>